<dbReference type="Gene3D" id="3.40.50.1580">
    <property type="entry name" value="Nucleoside phosphorylase domain"/>
    <property type="match status" value="1"/>
</dbReference>
<dbReference type="EMBL" id="CP063164">
    <property type="protein sequence ID" value="QOR61987.1"/>
    <property type="molecule type" value="Genomic_DNA"/>
</dbReference>
<evidence type="ECO:0000313" key="2">
    <source>
        <dbReference type="EMBL" id="QOR61987.1"/>
    </source>
</evidence>
<dbReference type="InterPro" id="IPR035994">
    <property type="entry name" value="Nucleoside_phosphorylase_sf"/>
</dbReference>
<dbReference type="InterPro" id="IPR000845">
    <property type="entry name" value="Nucleoside_phosphorylase_d"/>
</dbReference>
<dbReference type="KEGG" id="sinu:IMZ28_00415"/>
<dbReference type="GO" id="GO:0003824">
    <property type="term" value="F:catalytic activity"/>
    <property type="evidence" value="ECO:0007669"/>
    <property type="project" value="InterPro"/>
</dbReference>
<dbReference type="AlphaFoldDB" id="A0A7M1S3H5"/>
<dbReference type="Proteomes" id="UP000595074">
    <property type="component" value="Chromosome"/>
</dbReference>
<keyword evidence="3" id="KW-1185">Reference proteome</keyword>
<proteinExistence type="predicted"/>
<dbReference type="GO" id="GO:0009116">
    <property type="term" value="P:nucleoside metabolic process"/>
    <property type="evidence" value="ECO:0007669"/>
    <property type="project" value="InterPro"/>
</dbReference>
<organism evidence="2 3">
    <name type="scientific">Sulfurovum indicum</name>
    <dbReference type="NCBI Taxonomy" id="2779528"/>
    <lineage>
        <taxon>Bacteria</taxon>
        <taxon>Pseudomonadati</taxon>
        <taxon>Campylobacterota</taxon>
        <taxon>Epsilonproteobacteria</taxon>
        <taxon>Campylobacterales</taxon>
        <taxon>Sulfurovaceae</taxon>
        <taxon>Sulfurovum</taxon>
    </lineage>
</organism>
<reference evidence="2 3" key="1">
    <citation type="submission" date="2020-10" db="EMBL/GenBank/DDBJ databases">
        <title>The genome of sulfurovum sp.</title>
        <authorList>
            <person name="Xie S."/>
            <person name="Shao Z."/>
            <person name="Jiang L."/>
        </authorList>
    </citation>
    <scope>NUCLEOTIDE SEQUENCE [LARGE SCALE GENOMIC DNA]</scope>
    <source>
        <strain evidence="2 3">ST-419</strain>
    </source>
</reference>
<dbReference type="RefSeq" id="WP_197548692.1">
    <property type="nucleotide sequence ID" value="NZ_CP063164.1"/>
</dbReference>
<name>A0A7M1S3H5_9BACT</name>
<feature type="domain" description="Nucleoside phosphorylase" evidence="1">
    <location>
        <begin position="18"/>
        <end position="201"/>
    </location>
</feature>
<evidence type="ECO:0000259" key="1">
    <source>
        <dbReference type="Pfam" id="PF01048"/>
    </source>
</evidence>
<gene>
    <name evidence="2" type="ORF">IMZ28_00415</name>
</gene>
<protein>
    <submittedName>
        <fullName evidence="2">Purine-nucleoside phosphorylase</fullName>
    </submittedName>
</protein>
<dbReference type="Pfam" id="PF01048">
    <property type="entry name" value="PNP_UDP_1"/>
    <property type="match status" value="1"/>
</dbReference>
<accession>A0A7M1S3H5</accession>
<evidence type="ECO:0000313" key="3">
    <source>
        <dbReference type="Proteomes" id="UP000595074"/>
    </source>
</evidence>
<dbReference type="SUPFAM" id="SSF53167">
    <property type="entry name" value="Purine and uridine phosphorylases"/>
    <property type="match status" value="1"/>
</dbReference>
<sequence length="206" mass="22872">MIVCAGKSEQFDFAQPVGIGMIESAINLSRICEIKKPDYIVFVGTAGSYGEKEIFEIVESRTAANIEQAFFTEDAYTPIDNMVSAYGGTEGDAPSVASLLSQSSLTSFKGAHVSRETLENRETIVNTSNYITTNKEIWKYYTAQSIHLENMEFFAVLKVAQMYGIPAAGIFIVTNYCDESAHEDFLKNHKEAMQRLDLYVKARAGK</sequence>